<keyword evidence="3 4" id="KW-0285">Flavoprotein</keyword>
<keyword evidence="3" id="KW-0460">Magnesium</keyword>
<dbReference type="GO" id="GO:0004632">
    <property type="term" value="F:phosphopantothenate--cysteine ligase activity"/>
    <property type="evidence" value="ECO:0007669"/>
    <property type="project" value="UniProtKB-UniRule"/>
</dbReference>
<sequence length="399" mass="43516">MKKCIVIGVTGGIAAFKACQLVSNLKKKEYEVHVIMTKNATEFVAPLTFESLSGNRVSVDTFDRNFEYNVQHISLAKKADVFVIAPATANVIAKIVHGLADDMLTTTFLAASCKKIICPAMNTGMLNNPVTVENIDKCNQLGYMIVEATSGLLACGDEGKGKLADVQTIEDAIEYACSPKPLLGKKVLVTAGPTQEAIDPVRFITNHSSGKMGYAIAKAARNLGADVTLISGQTNLEPCPMINTIQIKSAKEMFEEVKKYASNQDCIIKTAAVADYTVKEPALNKIKKQGETLTLELSKTDDILAYLGKNKQANQILCGFAMETENLIENASNKCINKNCDLLIANSINEKDSGFQTDTNKVVIIRPQSITHLELMSKEELAYRVLEECFKGEDYVTHN</sequence>
<dbReference type="Pfam" id="PF04127">
    <property type="entry name" value="DFP"/>
    <property type="match status" value="1"/>
</dbReference>
<evidence type="ECO:0000256" key="1">
    <source>
        <dbReference type="ARBA" id="ARBA00022793"/>
    </source>
</evidence>
<comment type="catalytic activity">
    <reaction evidence="3 4">
        <text>N-[(R)-4-phosphopantothenoyl]-L-cysteine + H(+) = (R)-4'-phosphopantetheine + CO2</text>
        <dbReference type="Rhea" id="RHEA:16793"/>
        <dbReference type="ChEBI" id="CHEBI:15378"/>
        <dbReference type="ChEBI" id="CHEBI:16526"/>
        <dbReference type="ChEBI" id="CHEBI:59458"/>
        <dbReference type="ChEBI" id="CHEBI:61723"/>
        <dbReference type="EC" id="4.1.1.36"/>
    </reaction>
</comment>
<organism evidence="7 8">
    <name type="scientific">Anaerorhabdus furcosa</name>
    <dbReference type="NCBI Taxonomy" id="118967"/>
    <lineage>
        <taxon>Bacteria</taxon>
        <taxon>Bacillati</taxon>
        <taxon>Bacillota</taxon>
        <taxon>Erysipelotrichia</taxon>
        <taxon>Erysipelotrichales</taxon>
        <taxon>Erysipelotrichaceae</taxon>
        <taxon>Anaerorhabdus</taxon>
    </lineage>
</organism>
<comment type="cofactor">
    <cofactor evidence="3">
        <name>Mg(2+)</name>
        <dbReference type="ChEBI" id="CHEBI:18420"/>
    </cofactor>
</comment>
<keyword evidence="2 3" id="KW-0456">Lyase</keyword>
<dbReference type="InterPro" id="IPR035929">
    <property type="entry name" value="CoaB-like_sf"/>
</dbReference>
<dbReference type="NCBIfam" id="TIGR00521">
    <property type="entry name" value="coaBC_dfp"/>
    <property type="match status" value="1"/>
</dbReference>
<keyword evidence="8" id="KW-1185">Reference proteome</keyword>
<comment type="pathway">
    <text evidence="3 4">Cofactor biosynthesis; coenzyme A biosynthesis; CoA from (R)-pantothenate: step 2/5.</text>
</comment>
<comment type="similarity">
    <text evidence="3 4">In the C-terminal section; belongs to the PPC synthetase family.</text>
</comment>
<feature type="region of interest" description="Phosphopantothenoylcysteine decarboxylase" evidence="3">
    <location>
        <begin position="1"/>
        <end position="186"/>
    </location>
</feature>
<dbReference type="GO" id="GO:0015941">
    <property type="term" value="P:pantothenate catabolic process"/>
    <property type="evidence" value="ECO:0007669"/>
    <property type="project" value="InterPro"/>
</dbReference>
<reference evidence="8" key="1">
    <citation type="submission" date="2017-02" db="EMBL/GenBank/DDBJ databases">
        <authorList>
            <person name="Varghese N."/>
            <person name="Submissions S."/>
        </authorList>
    </citation>
    <scope>NUCLEOTIDE SEQUENCE [LARGE SCALE GENOMIC DNA]</scope>
    <source>
        <strain evidence="8">ATCC 25662</strain>
    </source>
</reference>
<dbReference type="OrthoDB" id="9802554at2"/>
<name>A0A1T4K0Z4_9FIRM</name>
<dbReference type="SUPFAM" id="SSF102645">
    <property type="entry name" value="CoaB-like"/>
    <property type="match status" value="1"/>
</dbReference>
<feature type="domain" description="Flavoprotein" evidence="5">
    <location>
        <begin position="5"/>
        <end position="165"/>
    </location>
</feature>
<dbReference type="Pfam" id="PF02441">
    <property type="entry name" value="Flavoprotein"/>
    <property type="match status" value="1"/>
</dbReference>
<gene>
    <name evidence="3" type="primary">coaBC</name>
    <name evidence="7" type="ORF">SAMN02745191_0233</name>
</gene>
<evidence type="ECO:0000313" key="8">
    <source>
        <dbReference type="Proteomes" id="UP000243297"/>
    </source>
</evidence>
<feature type="binding site" evidence="3">
    <location>
        <position position="320"/>
    </location>
    <ligand>
        <name>CTP</name>
        <dbReference type="ChEBI" id="CHEBI:37563"/>
    </ligand>
</feature>
<feature type="binding site" evidence="3">
    <location>
        <position position="334"/>
    </location>
    <ligand>
        <name>CTP</name>
        <dbReference type="ChEBI" id="CHEBI:37563"/>
    </ligand>
</feature>
<evidence type="ECO:0000259" key="5">
    <source>
        <dbReference type="Pfam" id="PF02441"/>
    </source>
</evidence>
<dbReference type="EC" id="4.1.1.36" evidence="3"/>
<dbReference type="InterPro" id="IPR036551">
    <property type="entry name" value="Flavin_trans-like"/>
</dbReference>
<dbReference type="GO" id="GO:0046872">
    <property type="term" value="F:metal ion binding"/>
    <property type="evidence" value="ECO:0007669"/>
    <property type="project" value="UniProtKB-KW"/>
</dbReference>
<dbReference type="EC" id="6.3.2.5" evidence="3"/>
<feature type="domain" description="DNA/pantothenate metabolism flavoprotein C-terminal" evidence="6">
    <location>
        <begin position="183"/>
        <end position="389"/>
    </location>
</feature>
<accession>A0A1T4K0Z4</accession>
<comment type="similarity">
    <text evidence="3 4">In the N-terminal section; belongs to the HFCD (homo-oligomeric flavin containing Cys decarboxylase) superfamily.</text>
</comment>
<keyword evidence="3" id="KW-0511">Multifunctional enzyme</keyword>
<dbReference type="GO" id="GO:0004633">
    <property type="term" value="F:phosphopantothenoylcysteine decarboxylase activity"/>
    <property type="evidence" value="ECO:0007669"/>
    <property type="project" value="UniProtKB-UniRule"/>
</dbReference>
<dbReference type="InterPro" id="IPR007085">
    <property type="entry name" value="DNA/pantothenate-metab_flavo_C"/>
</dbReference>
<comment type="function">
    <text evidence="4">Catalyzes two steps in the biosynthesis of coenzyme A. In the first step cysteine is conjugated to 4'-phosphopantothenate to form 4-phosphopantothenoylcysteine, in the latter compound is decarboxylated to form 4'-phosphopantotheine.</text>
</comment>
<evidence type="ECO:0000313" key="7">
    <source>
        <dbReference type="EMBL" id="SJZ36156.1"/>
    </source>
</evidence>
<dbReference type="GO" id="GO:0015937">
    <property type="term" value="P:coenzyme A biosynthetic process"/>
    <property type="evidence" value="ECO:0007669"/>
    <property type="project" value="UniProtKB-UniRule"/>
</dbReference>
<evidence type="ECO:0000256" key="4">
    <source>
        <dbReference type="RuleBase" id="RU364078"/>
    </source>
</evidence>
<comment type="cofactor">
    <cofactor evidence="3">
        <name>FMN</name>
        <dbReference type="ChEBI" id="CHEBI:58210"/>
    </cofactor>
    <text evidence="3">Binds 1 FMN per subunit.</text>
</comment>
<feature type="binding site" evidence="3">
    <location>
        <position position="275"/>
    </location>
    <ligand>
        <name>CTP</name>
        <dbReference type="ChEBI" id="CHEBI:37563"/>
    </ligand>
</feature>
<feature type="active site" description="Proton donor" evidence="3">
    <location>
        <position position="155"/>
    </location>
</feature>
<dbReference type="GO" id="GO:0071513">
    <property type="term" value="C:phosphopantothenoylcysteine decarboxylase complex"/>
    <property type="evidence" value="ECO:0007669"/>
    <property type="project" value="TreeGrafter"/>
</dbReference>
<dbReference type="PANTHER" id="PTHR14359:SF6">
    <property type="entry name" value="PHOSPHOPANTOTHENOYLCYSTEINE DECARBOXYLASE"/>
    <property type="match status" value="1"/>
</dbReference>
<dbReference type="InterPro" id="IPR005252">
    <property type="entry name" value="CoaBC"/>
</dbReference>
<feature type="binding site" evidence="3">
    <location>
        <position position="338"/>
    </location>
    <ligand>
        <name>CTP</name>
        <dbReference type="ChEBI" id="CHEBI:37563"/>
    </ligand>
</feature>
<feature type="region of interest" description="Phosphopantothenate--cysteine ligase" evidence="3">
    <location>
        <begin position="187"/>
        <end position="399"/>
    </location>
</feature>
<dbReference type="AlphaFoldDB" id="A0A1T4K0Z4"/>
<dbReference type="InterPro" id="IPR003382">
    <property type="entry name" value="Flavoprotein"/>
</dbReference>
<dbReference type="EMBL" id="FUWY01000001">
    <property type="protein sequence ID" value="SJZ36156.1"/>
    <property type="molecule type" value="Genomic_DNA"/>
</dbReference>
<evidence type="ECO:0000259" key="6">
    <source>
        <dbReference type="Pfam" id="PF04127"/>
    </source>
</evidence>
<proteinExistence type="inferred from homology"/>
<dbReference type="Proteomes" id="UP000243297">
    <property type="component" value="Unassembled WGS sequence"/>
</dbReference>
<dbReference type="Gene3D" id="3.40.50.1950">
    <property type="entry name" value="Flavin prenyltransferase-like"/>
    <property type="match status" value="1"/>
</dbReference>
<dbReference type="HAMAP" id="MF_02225">
    <property type="entry name" value="CoaBC"/>
    <property type="match status" value="1"/>
</dbReference>
<dbReference type="Gene3D" id="3.40.50.10300">
    <property type="entry name" value="CoaB-like"/>
    <property type="match status" value="1"/>
</dbReference>
<dbReference type="STRING" id="118967.SAMN02745191_0233"/>
<evidence type="ECO:0000256" key="2">
    <source>
        <dbReference type="ARBA" id="ARBA00023239"/>
    </source>
</evidence>
<comment type="caution">
    <text evidence="3">Lacks conserved residue(s) required for the propagation of feature annotation.</text>
</comment>
<feature type="binding site" evidence="3">
    <location>
        <position position="285"/>
    </location>
    <ligand>
        <name>CTP</name>
        <dbReference type="ChEBI" id="CHEBI:37563"/>
    </ligand>
</feature>
<evidence type="ECO:0000256" key="3">
    <source>
        <dbReference type="HAMAP-Rule" id="MF_02225"/>
    </source>
</evidence>
<dbReference type="RefSeq" id="WP_078710686.1">
    <property type="nucleotide sequence ID" value="NZ_FUWY01000001.1"/>
</dbReference>
<comment type="pathway">
    <text evidence="3 4">Cofactor biosynthesis; coenzyme A biosynthesis; CoA from (R)-pantothenate: step 3/5.</text>
</comment>
<protein>
    <recommendedName>
        <fullName evidence="3">Coenzyme A biosynthesis bifunctional protein CoaBC</fullName>
    </recommendedName>
    <alternativeName>
        <fullName evidence="3">DNA/pantothenate metabolism flavoprotein</fullName>
    </alternativeName>
    <alternativeName>
        <fullName evidence="3">Phosphopantothenoylcysteine synthetase/decarboxylase</fullName>
        <shortName evidence="3">PPCS-PPCDC</shortName>
    </alternativeName>
    <domain>
        <recommendedName>
            <fullName evidence="3">Phosphopantothenoylcysteine decarboxylase</fullName>
            <shortName evidence="3">PPC decarboxylase</shortName>
            <shortName evidence="3">PPC-DC</shortName>
            <ecNumber evidence="3">4.1.1.36</ecNumber>
        </recommendedName>
        <alternativeName>
            <fullName evidence="3">CoaC</fullName>
        </alternativeName>
    </domain>
    <domain>
        <recommendedName>
            <fullName evidence="3">Phosphopantothenate--cysteine ligase</fullName>
            <ecNumber evidence="3">6.3.2.5</ecNumber>
        </recommendedName>
        <alternativeName>
            <fullName evidence="3">CoaB</fullName>
        </alternativeName>
        <alternativeName>
            <fullName evidence="3">Phosphopantothenoylcysteine synthetase</fullName>
            <shortName evidence="3">PPC synthetase</shortName>
            <shortName evidence="3">PPC-S</shortName>
        </alternativeName>
    </domain>
</protein>
<comment type="catalytic activity">
    <reaction evidence="3 4">
        <text>(R)-4'-phosphopantothenate + L-cysteine + CTP = N-[(R)-4-phosphopantothenoyl]-L-cysteine + CMP + diphosphate + H(+)</text>
        <dbReference type="Rhea" id="RHEA:19397"/>
        <dbReference type="ChEBI" id="CHEBI:10986"/>
        <dbReference type="ChEBI" id="CHEBI:15378"/>
        <dbReference type="ChEBI" id="CHEBI:33019"/>
        <dbReference type="ChEBI" id="CHEBI:35235"/>
        <dbReference type="ChEBI" id="CHEBI:37563"/>
        <dbReference type="ChEBI" id="CHEBI:59458"/>
        <dbReference type="ChEBI" id="CHEBI:60377"/>
        <dbReference type="EC" id="6.3.2.5"/>
    </reaction>
</comment>
<keyword evidence="3 4" id="KW-0288">FMN</keyword>
<dbReference type="PANTHER" id="PTHR14359">
    <property type="entry name" value="HOMO-OLIGOMERIC FLAVIN CONTAINING CYS DECARBOXYLASE FAMILY"/>
    <property type="match status" value="1"/>
</dbReference>
<dbReference type="SUPFAM" id="SSF52507">
    <property type="entry name" value="Homo-oligomeric flavin-containing Cys decarboxylases, HFCD"/>
    <property type="match status" value="1"/>
</dbReference>
<keyword evidence="3" id="KW-0479">Metal-binding</keyword>
<dbReference type="GO" id="GO:0010181">
    <property type="term" value="F:FMN binding"/>
    <property type="evidence" value="ECO:0007669"/>
    <property type="project" value="UniProtKB-UniRule"/>
</dbReference>
<dbReference type="UniPathway" id="UPA00241">
    <property type="reaction ID" value="UER00353"/>
</dbReference>
<keyword evidence="3 4" id="KW-0436">Ligase</keyword>
<keyword evidence="1 3" id="KW-0210">Decarboxylase</keyword>
<comment type="function">
    <text evidence="3">Catalyzes two sequential steps in the biosynthesis of coenzyme A. In the first step cysteine is conjugated to 4'-phosphopantothenate to form 4-phosphopantothenoylcysteine. In the second step the latter compound is decarboxylated to form 4'-phosphopantotheine.</text>
</comment>